<reference evidence="5" key="1">
    <citation type="journal article" date="2014" name="Int. J. Syst. Evol. Microbiol.">
        <title>Complete genome sequence of Corynebacterium casei LMG S-19264T (=DSM 44701T), isolated from a smear-ripened cheese.</title>
        <authorList>
            <consortium name="US DOE Joint Genome Institute (JGI-PGF)"/>
            <person name="Walter F."/>
            <person name="Albersmeier A."/>
            <person name="Kalinowski J."/>
            <person name="Ruckert C."/>
        </authorList>
    </citation>
    <scope>NUCLEOTIDE SEQUENCE</scope>
    <source>
        <strain evidence="5">JCM 31740</strain>
    </source>
</reference>
<dbReference type="Gene3D" id="3.20.20.70">
    <property type="entry name" value="Aldolase class I"/>
    <property type="match status" value="1"/>
</dbReference>
<reference evidence="5" key="4">
    <citation type="submission" date="2020-09" db="EMBL/GenBank/DDBJ databases">
        <authorList>
            <person name="Sun Q."/>
            <person name="Ohkuma M."/>
        </authorList>
    </citation>
    <scope>NUCLEOTIDE SEQUENCE</scope>
    <source>
        <strain evidence="5">JCM 31740</strain>
    </source>
</reference>
<dbReference type="SUPFAM" id="SSF51366">
    <property type="entry name" value="Ribulose-phoshate binding barrel"/>
    <property type="match status" value="1"/>
</dbReference>
<dbReference type="Pfam" id="PF00215">
    <property type="entry name" value="OMPdecase"/>
    <property type="match status" value="1"/>
</dbReference>
<dbReference type="GeneID" id="38666399"/>
<feature type="domain" description="Orotidine 5'-phosphate decarboxylase" evidence="3">
    <location>
        <begin position="12"/>
        <end position="216"/>
    </location>
</feature>
<dbReference type="AlphaFoldDB" id="A0A348B2V1"/>
<name>A0A348B2V1_9CREN</name>
<dbReference type="InterPro" id="IPR013785">
    <property type="entry name" value="Aldolase_TIM"/>
</dbReference>
<evidence type="ECO:0000256" key="2">
    <source>
        <dbReference type="ARBA" id="ARBA00023277"/>
    </source>
</evidence>
<dbReference type="Proteomes" id="UP000616143">
    <property type="component" value="Unassembled WGS sequence"/>
</dbReference>
<dbReference type="GO" id="GO:0006207">
    <property type="term" value="P:'de novo' pyrimidine nucleobase biosynthetic process"/>
    <property type="evidence" value="ECO:0007669"/>
    <property type="project" value="InterPro"/>
</dbReference>
<sequence>MDVKERLSSRRNLQVALDFLKLEDALKVAEASISGGVHLLEVGTPLLKAEGVRAVREIKKLAGERPVVADTKTADAGEVEVEIARMGQANVMTVLAAMDDSTIQGAVRKAKQIGILVQADLINVPDPVARARRLKELEVDIVGIHVGIDVQKSRKVDASVMSSEIRKIGEMGLLVSVAGGLNRSSVQQLLDLPINIYVVGSAITRARDPETATREIVNVISGRI</sequence>
<dbReference type="Proteomes" id="UP000276741">
    <property type="component" value="Chromosome"/>
</dbReference>
<dbReference type="EMBL" id="BMQS01000007">
    <property type="protein sequence ID" value="GGT94073.1"/>
    <property type="molecule type" value="Genomic_DNA"/>
</dbReference>
<evidence type="ECO:0000259" key="3">
    <source>
        <dbReference type="SMART" id="SM00934"/>
    </source>
</evidence>
<dbReference type="SMART" id="SM00934">
    <property type="entry name" value="OMPdecase"/>
    <property type="match status" value="1"/>
</dbReference>
<dbReference type="OrthoDB" id="15246at2157"/>
<keyword evidence="1" id="KW-0456">Lyase</keyword>
<evidence type="ECO:0000313" key="4">
    <source>
        <dbReference type="EMBL" id="BBD72503.1"/>
    </source>
</evidence>
<dbReference type="FunFam" id="3.20.20.70:FF:000022">
    <property type="entry name" value="3-keto-L-gulonate-6-phosphate decarboxylase UlaD"/>
    <property type="match status" value="1"/>
</dbReference>
<proteinExistence type="predicted"/>
<evidence type="ECO:0000256" key="1">
    <source>
        <dbReference type="ARBA" id="ARBA00023239"/>
    </source>
</evidence>
<reference evidence="6" key="2">
    <citation type="submission" date="2018-04" db="EMBL/GenBank/DDBJ databases">
        <title>Complete genome sequence of Sulfodiicoccus acidiphilus strain HS-1.</title>
        <authorList>
            <person name="Sakai H.D."/>
            <person name="Kurosawa N."/>
        </authorList>
    </citation>
    <scope>NUCLEOTIDE SEQUENCE [LARGE SCALE GENOMIC DNA]</scope>
    <source>
        <strain evidence="6">HS-1</strain>
    </source>
</reference>
<protein>
    <submittedName>
        <fullName evidence="4">3-hexulose-6-phosphate synthase</fullName>
    </submittedName>
</protein>
<reference evidence="4" key="3">
    <citation type="journal article" date="2019" name="BMC Res. Notes">
        <title>Complete genome sequence of the Sulfodiicoccus acidiphilus strain HS-1T, the first crenarchaeon that lacks polB3, isolated from an acidic hot spring in Ohwaku-dani, Hakone, Japan.</title>
        <authorList>
            <person name="Sakai H.D."/>
            <person name="Kurosawa N."/>
        </authorList>
    </citation>
    <scope>NUCLEOTIDE SEQUENCE</scope>
    <source>
        <strain evidence="4">HS-1</strain>
    </source>
</reference>
<dbReference type="PANTHER" id="PTHR35039:SF3">
    <property type="entry name" value="3-KETO-L-GULONATE-6-PHOSPHATE DECARBOXYLASE SGBH-RELATED"/>
    <property type="match status" value="1"/>
</dbReference>
<keyword evidence="6" id="KW-1185">Reference proteome</keyword>
<dbReference type="GO" id="GO:0033982">
    <property type="term" value="F:3-dehydro-L-gulonate-6-phosphate decarboxylase activity"/>
    <property type="evidence" value="ECO:0007669"/>
    <property type="project" value="TreeGrafter"/>
</dbReference>
<organism evidence="4 6">
    <name type="scientific">Sulfodiicoccus acidiphilus</name>
    <dbReference type="NCBI Taxonomy" id="1670455"/>
    <lineage>
        <taxon>Archaea</taxon>
        <taxon>Thermoproteota</taxon>
        <taxon>Thermoprotei</taxon>
        <taxon>Sulfolobales</taxon>
        <taxon>Sulfolobaceae</taxon>
        <taxon>Sulfodiicoccus</taxon>
    </lineage>
</organism>
<dbReference type="CDD" id="cd04726">
    <property type="entry name" value="KGPDC_HPS"/>
    <property type="match status" value="1"/>
</dbReference>
<evidence type="ECO:0000313" key="6">
    <source>
        <dbReference type="Proteomes" id="UP000276741"/>
    </source>
</evidence>
<accession>A0A348B2V1</accession>
<dbReference type="InterPro" id="IPR001754">
    <property type="entry name" value="OMPdeCOase_dom"/>
</dbReference>
<dbReference type="InterPro" id="IPR041710">
    <property type="entry name" value="HPS/KGPDC"/>
</dbReference>
<dbReference type="GO" id="GO:0019854">
    <property type="term" value="P:L-ascorbic acid catabolic process"/>
    <property type="evidence" value="ECO:0007669"/>
    <property type="project" value="TreeGrafter"/>
</dbReference>
<dbReference type="PANTHER" id="PTHR35039">
    <property type="entry name" value="3-KETO-L-GULONATE-6-PHOSPHATE DECARBOXYLASE SGBH-RELATED"/>
    <property type="match status" value="1"/>
</dbReference>
<dbReference type="GO" id="GO:0004590">
    <property type="term" value="F:orotidine-5'-phosphate decarboxylase activity"/>
    <property type="evidence" value="ECO:0007669"/>
    <property type="project" value="InterPro"/>
</dbReference>
<dbReference type="InterPro" id="IPR011060">
    <property type="entry name" value="RibuloseP-bd_barrel"/>
</dbReference>
<dbReference type="RefSeq" id="WP_126449799.1">
    <property type="nucleotide sequence ID" value="NZ_AP018553.1"/>
</dbReference>
<dbReference type="EMBL" id="AP018553">
    <property type="protein sequence ID" value="BBD72503.1"/>
    <property type="molecule type" value="Genomic_DNA"/>
</dbReference>
<gene>
    <name evidence="5" type="ORF">GCM10007116_09770</name>
    <name evidence="4" type="ORF">HS1genome_0892</name>
</gene>
<keyword evidence="2" id="KW-0119">Carbohydrate metabolism</keyword>
<dbReference type="KEGG" id="sacd:HS1genome_0892"/>
<evidence type="ECO:0000313" key="5">
    <source>
        <dbReference type="EMBL" id="GGT94073.1"/>
    </source>
</evidence>